<dbReference type="InterPro" id="IPR041561">
    <property type="entry name" value="PglD_N"/>
</dbReference>
<dbReference type="SUPFAM" id="SSF51161">
    <property type="entry name" value="Trimeric LpxA-like enzymes"/>
    <property type="match status" value="1"/>
</dbReference>
<name>A0ABW8VW24_9BACI</name>
<dbReference type="NCBIfam" id="TIGR03570">
    <property type="entry name" value="NeuD_NnaD"/>
    <property type="match status" value="1"/>
</dbReference>
<accession>A0ABW8VW24</accession>
<protein>
    <submittedName>
        <fullName evidence="2">Acetyltransferase</fullName>
    </submittedName>
</protein>
<dbReference type="RefSeq" id="WP_411160177.1">
    <property type="nucleotide sequence ID" value="NZ_JBJOSA010000016.1"/>
</dbReference>
<dbReference type="PANTHER" id="PTHR43300:SF7">
    <property type="entry name" value="UDP-N-ACETYLBACILLOSAMINE N-ACETYLTRANSFERASE"/>
    <property type="match status" value="1"/>
</dbReference>
<dbReference type="InterPro" id="IPR011004">
    <property type="entry name" value="Trimer_LpxA-like_sf"/>
</dbReference>
<dbReference type="InterPro" id="IPR020019">
    <property type="entry name" value="AcTrfase_PglD-like"/>
</dbReference>
<dbReference type="EMBL" id="JBJOSA010000016">
    <property type="protein sequence ID" value="MFL8938372.1"/>
    <property type="molecule type" value="Genomic_DNA"/>
</dbReference>
<sequence length="205" mass="21850">MKEKLLIIGASGHGKVVANIALKMNRWQSVAFLDDNENINSSLGLEVIDTSSEVSKYIEEYEVFVGIGNNVTRQKVQEKLETLGAEIPVLIHPTAVIGEQVEIENGTALMAGTIVNCCTRIGRGCIVNTGSTIDHDNCIEDFVHVSPGANLAGTVYIGKRSWLGIGSVVSNNINITSDCKLGAGSVVIKDITDPGVYVGAPVRRV</sequence>
<feature type="domain" description="PglD N-terminal" evidence="1">
    <location>
        <begin position="4"/>
        <end position="80"/>
    </location>
</feature>
<dbReference type="PANTHER" id="PTHR43300">
    <property type="entry name" value="ACETYLTRANSFERASE"/>
    <property type="match status" value="1"/>
</dbReference>
<dbReference type="Gene3D" id="3.40.50.20">
    <property type="match status" value="1"/>
</dbReference>
<dbReference type="Proteomes" id="UP001628668">
    <property type="component" value="Unassembled WGS sequence"/>
</dbReference>
<dbReference type="Gene3D" id="2.160.10.10">
    <property type="entry name" value="Hexapeptide repeat proteins"/>
    <property type="match status" value="1"/>
</dbReference>
<dbReference type="Pfam" id="PF17836">
    <property type="entry name" value="PglD_N"/>
    <property type="match status" value="1"/>
</dbReference>
<evidence type="ECO:0000313" key="2">
    <source>
        <dbReference type="EMBL" id="MFL8938372.1"/>
    </source>
</evidence>
<organism evidence="2 3">
    <name type="scientific">Rossellomorea oryzaecorticis</name>
    <dbReference type="NCBI Taxonomy" id="1396505"/>
    <lineage>
        <taxon>Bacteria</taxon>
        <taxon>Bacillati</taxon>
        <taxon>Bacillota</taxon>
        <taxon>Bacilli</taxon>
        <taxon>Bacillales</taxon>
        <taxon>Bacillaceae</taxon>
        <taxon>Rossellomorea</taxon>
    </lineage>
</organism>
<dbReference type="InterPro" id="IPR050179">
    <property type="entry name" value="Trans_hexapeptide_repeat"/>
</dbReference>
<evidence type="ECO:0000259" key="1">
    <source>
        <dbReference type="Pfam" id="PF17836"/>
    </source>
</evidence>
<comment type="caution">
    <text evidence="2">The sequence shown here is derived from an EMBL/GenBank/DDBJ whole genome shotgun (WGS) entry which is preliminary data.</text>
</comment>
<gene>
    <name evidence="2" type="ORF">ACKA06_16405</name>
</gene>
<proteinExistence type="predicted"/>
<reference evidence="2 3" key="1">
    <citation type="submission" date="2024-12" db="EMBL/GenBank/DDBJ databases">
        <authorList>
            <person name="Li X."/>
            <person name="Zhang D."/>
        </authorList>
    </citation>
    <scope>NUCLEOTIDE SEQUENCE [LARGE SCALE GENOMIC DNA]</scope>
    <source>
        <strain evidence="2 3">JCM19602</strain>
    </source>
</reference>
<dbReference type="CDD" id="cd03360">
    <property type="entry name" value="LbH_AT_putative"/>
    <property type="match status" value="1"/>
</dbReference>
<keyword evidence="3" id="KW-1185">Reference proteome</keyword>
<evidence type="ECO:0000313" key="3">
    <source>
        <dbReference type="Proteomes" id="UP001628668"/>
    </source>
</evidence>